<comment type="caution">
    <text evidence="2">The sequence shown here is derived from an EMBL/GenBank/DDBJ whole genome shotgun (WGS) entry which is preliminary data.</text>
</comment>
<feature type="compositionally biased region" description="Basic and acidic residues" evidence="1">
    <location>
        <begin position="423"/>
        <end position="436"/>
    </location>
</feature>
<gene>
    <name evidence="2" type="ORF">BGZ70_008707</name>
</gene>
<sequence>MVLNPLLILIPVVLTVVVLVTVLLSSAPSLPKIPTVAIPTPIIPLPIPSLVKPPLKIVAPIIQPIATSDELSPIDPEEEVPMDDIEDHDDEDESRHGLHHDGAHHDKVQAIDIDPQEDRPNFEFKTPSANEDTQDVLTKVPMDEKPVLKKREAEDEADKKVDDDAPIYKAENVGKFALEHLIQEIVGLQSASVEKDLYKIISDSFKSDEGVQFEDIIRDLAFSHFSQQLQHQKTGKDQVQATFNAQESSIISGFMDMLVQPFIAQVRTAIRSILASICNGVADAESIQEISDPDIIPKVFACLKGNLDKFMSQVGTLLAGRLGEGRESMVKQLMELTTSLPLSEMPFPEAEDEKKVDDGTNEPLAGQSVDPAAEDVGDDDEDEDSWKDESMETAESDRPRQETFVNWLVDKVLDGLKTASEMKGAESESDGQKDDVQPLQVAEQAH</sequence>
<evidence type="ECO:0000313" key="2">
    <source>
        <dbReference type="EMBL" id="KAF9959985.1"/>
    </source>
</evidence>
<dbReference type="Proteomes" id="UP000738359">
    <property type="component" value="Unassembled WGS sequence"/>
</dbReference>
<evidence type="ECO:0000313" key="3">
    <source>
        <dbReference type="Proteomes" id="UP000738359"/>
    </source>
</evidence>
<dbReference type="OrthoDB" id="2434075at2759"/>
<feature type="region of interest" description="Disordered" evidence="1">
    <location>
        <begin position="340"/>
        <end position="404"/>
    </location>
</feature>
<feature type="compositionally biased region" description="Basic and acidic residues" evidence="1">
    <location>
        <begin position="93"/>
        <end position="106"/>
    </location>
</feature>
<feature type="compositionally biased region" description="Acidic residues" evidence="1">
    <location>
        <begin position="75"/>
        <end position="92"/>
    </location>
</feature>
<organism evidence="2 3">
    <name type="scientific">Mortierella alpina</name>
    <name type="common">Oleaginous fungus</name>
    <name type="synonym">Mortierella renispora</name>
    <dbReference type="NCBI Taxonomy" id="64518"/>
    <lineage>
        <taxon>Eukaryota</taxon>
        <taxon>Fungi</taxon>
        <taxon>Fungi incertae sedis</taxon>
        <taxon>Mucoromycota</taxon>
        <taxon>Mortierellomycotina</taxon>
        <taxon>Mortierellomycetes</taxon>
        <taxon>Mortierellales</taxon>
        <taxon>Mortierellaceae</taxon>
        <taxon>Mortierella</taxon>
    </lineage>
</organism>
<accession>A0A9P6J2T4</accession>
<dbReference type="AlphaFoldDB" id="A0A9P6J2T4"/>
<feature type="region of interest" description="Disordered" evidence="1">
    <location>
        <begin position="118"/>
        <end position="159"/>
    </location>
</feature>
<feature type="region of interest" description="Disordered" evidence="1">
    <location>
        <begin position="419"/>
        <end position="446"/>
    </location>
</feature>
<feature type="compositionally biased region" description="Basic and acidic residues" evidence="1">
    <location>
        <begin position="387"/>
        <end position="401"/>
    </location>
</feature>
<keyword evidence="3" id="KW-1185">Reference proteome</keyword>
<reference evidence="2" key="1">
    <citation type="journal article" date="2020" name="Fungal Divers.">
        <title>Resolving the Mortierellaceae phylogeny through synthesis of multi-gene phylogenetics and phylogenomics.</title>
        <authorList>
            <person name="Vandepol N."/>
            <person name="Liber J."/>
            <person name="Desiro A."/>
            <person name="Na H."/>
            <person name="Kennedy M."/>
            <person name="Barry K."/>
            <person name="Grigoriev I.V."/>
            <person name="Miller A.N."/>
            <person name="O'Donnell K."/>
            <person name="Stajich J.E."/>
            <person name="Bonito G."/>
        </authorList>
    </citation>
    <scope>NUCLEOTIDE SEQUENCE</scope>
    <source>
        <strain evidence="2">CK1249</strain>
    </source>
</reference>
<name>A0A9P6J2T4_MORAP</name>
<protein>
    <submittedName>
        <fullName evidence="2">Uncharacterized protein</fullName>
    </submittedName>
</protein>
<dbReference type="EMBL" id="JAAAHY010000649">
    <property type="protein sequence ID" value="KAF9959985.1"/>
    <property type="molecule type" value="Genomic_DNA"/>
</dbReference>
<feature type="region of interest" description="Disordered" evidence="1">
    <location>
        <begin position="68"/>
        <end position="106"/>
    </location>
</feature>
<proteinExistence type="predicted"/>
<feature type="compositionally biased region" description="Basic and acidic residues" evidence="1">
    <location>
        <begin position="141"/>
        <end position="159"/>
    </location>
</feature>
<feature type="compositionally biased region" description="Acidic residues" evidence="1">
    <location>
        <begin position="372"/>
        <end position="386"/>
    </location>
</feature>
<evidence type="ECO:0000256" key="1">
    <source>
        <dbReference type="SAM" id="MobiDB-lite"/>
    </source>
</evidence>